<feature type="domain" description="Nucleotidyl transferase" evidence="1">
    <location>
        <begin position="3"/>
        <end position="228"/>
    </location>
</feature>
<organism evidence="2 3">
    <name type="scientific">Bradyrhizobium neotropicale</name>
    <dbReference type="NCBI Taxonomy" id="1497615"/>
    <lineage>
        <taxon>Bacteria</taxon>
        <taxon>Pseudomonadati</taxon>
        <taxon>Pseudomonadota</taxon>
        <taxon>Alphaproteobacteria</taxon>
        <taxon>Hyphomicrobiales</taxon>
        <taxon>Nitrobacteraceae</taxon>
        <taxon>Bradyrhizobium</taxon>
    </lineage>
</organism>
<name>A0A176ZFA5_9BRAD</name>
<dbReference type="SUPFAM" id="SSF53448">
    <property type="entry name" value="Nucleotide-diphospho-sugar transferases"/>
    <property type="match status" value="1"/>
</dbReference>
<dbReference type="InterPro" id="IPR013446">
    <property type="entry name" value="G1P_cyt_trans-like"/>
</dbReference>
<evidence type="ECO:0000259" key="1">
    <source>
        <dbReference type="Pfam" id="PF00483"/>
    </source>
</evidence>
<dbReference type="InterPro" id="IPR005835">
    <property type="entry name" value="NTP_transferase_dom"/>
</dbReference>
<dbReference type="AlphaFoldDB" id="A0A176ZFA5"/>
<gene>
    <name evidence="2" type="ORF">AXW67_36825</name>
</gene>
<dbReference type="Pfam" id="PF00483">
    <property type="entry name" value="NTP_transferase"/>
    <property type="match status" value="1"/>
</dbReference>
<dbReference type="Gene3D" id="3.90.550.10">
    <property type="entry name" value="Spore Coat Polysaccharide Biosynthesis Protein SpsA, Chain A"/>
    <property type="match status" value="1"/>
</dbReference>
<keyword evidence="3" id="KW-1185">Reference proteome</keyword>
<dbReference type="Proteomes" id="UP000077173">
    <property type="component" value="Unassembled WGS sequence"/>
</dbReference>
<dbReference type="GO" id="GO:0047343">
    <property type="term" value="F:glucose-1-phosphate cytidylyltransferase activity"/>
    <property type="evidence" value="ECO:0007669"/>
    <property type="project" value="InterPro"/>
</dbReference>
<dbReference type="RefSeq" id="WP_027557031.1">
    <property type="nucleotide sequence ID" value="NZ_LSEF01000025.1"/>
</dbReference>
<dbReference type="CDD" id="cd02524">
    <property type="entry name" value="G1P_cytidylyltransferase"/>
    <property type="match status" value="1"/>
</dbReference>
<evidence type="ECO:0000313" key="2">
    <source>
        <dbReference type="EMBL" id="OAF19351.1"/>
    </source>
</evidence>
<comment type="caution">
    <text evidence="2">The sequence shown here is derived from an EMBL/GenBank/DDBJ whole genome shotgun (WGS) entry which is preliminary data.</text>
</comment>
<reference evidence="2 3" key="1">
    <citation type="submission" date="2016-02" db="EMBL/GenBank/DDBJ databases">
        <title>Draft genome sequence of the strain BR 10247T Bradyrhizobium neotropicale isolated from nodules of Centrolobium paraense.</title>
        <authorList>
            <person name="Simoes-Araujo J.L."/>
            <person name="Barauna A.C."/>
            <person name="Silva K."/>
            <person name="Zilli J.E."/>
        </authorList>
    </citation>
    <scope>NUCLEOTIDE SEQUENCE [LARGE SCALE GENOMIC DNA]</scope>
    <source>
        <strain evidence="2 3">BR 10247</strain>
    </source>
</reference>
<sequence>MKVVLFCGGLGTRIREYSEAIPKPMIPIGQQPILWHVMQYYSRYAHRDFVLCLGYKANVVKDYFLNNRQAANSDCTVSHFGKKIELLGEAPPDWSVSLVDTGIWRNIGQRLLAVRHLVQDEEIFLANYSDGLTDAPLPEMIDHFKRSGKIACFIAVHPPITFHLADIDENGLVRGMSASQDSGIWINGGYFILRKEIFDYIEEGDELVVQPFKRLMERGQLMAYRYEGFWRAMDTLRDRQVLEEMIERGDTPWQPNQNVAAAISA</sequence>
<keyword evidence="2" id="KW-0808">Transferase</keyword>
<dbReference type="PANTHER" id="PTHR47183">
    <property type="entry name" value="GLUCOSE-1-PHOSPHATE CYTIDYLYLTRANSFERASE-RELATED"/>
    <property type="match status" value="1"/>
</dbReference>
<protein>
    <submittedName>
        <fullName evidence="2">Glucose-1-phosphate cytidylyltransferase</fullName>
    </submittedName>
</protein>
<accession>A0A176ZFA5</accession>
<keyword evidence="2" id="KW-0548">Nucleotidyltransferase</keyword>
<evidence type="ECO:0000313" key="3">
    <source>
        <dbReference type="Proteomes" id="UP000077173"/>
    </source>
</evidence>
<proteinExistence type="predicted"/>
<dbReference type="PANTHER" id="PTHR47183:SF3">
    <property type="entry name" value="TRANSFERASE"/>
    <property type="match status" value="1"/>
</dbReference>
<dbReference type="EMBL" id="LSEF01000025">
    <property type="protein sequence ID" value="OAF19351.1"/>
    <property type="molecule type" value="Genomic_DNA"/>
</dbReference>
<dbReference type="InterPro" id="IPR029044">
    <property type="entry name" value="Nucleotide-diphossugar_trans"/>
</dbReference>